<dbReference type="EMBL" id="SRIB01000003">
    <property type="protein sequence ID" value="TFZ41155.1"/>
    <property type="molecule type" value="Genomic_DNA"/>
</dbReference>
<reference evidence="1 2" key="1">
    <citation type="submission" date="2019-03" db="EMBL/GenBank/DDBJ databases">
        <title>Draft genome sequence data and analysis of a Fermenting Bacterium, Soehngenia longevitae strain 1933PT, isolated from petroleum reservoir in Azerbaijan.</title>
        <authorList>
            <person name="Grouzdev D.S."/>
            <person name="Bidzhieva S.K."/>
            <person name="Sokolova D.S."/>
            <person name="Tourova T.P."/>
            <person name="Poltaraus A.B."/>
            <person name="Nazina T.N."/>
        </authorList>
    </citation>
    <scope>NUCLEOTIDE SEQUENCE [LARGE SCALE GENOMIC DNA]</scope>
    <source>
        <strain evidence="1 2">1933P</strain>
    </source>
</reference>
<dbReference type="OrthoDB" id="9804010at2"/>
<accession>A0A4Z0D8D3</accession>
<dbReference type="PANTHER" id="PTHR34352:SF1">
    <property type="entry name" value="PROTEIN YHFA"/>
    <property type="match status" value="1"/>
</dbReference>
<evidence type="ECO:0000313" key="2">
    <source>
        <dbReference type="Proteomes" id="UP000298381"/>
    </source>
</evidence>
<organism evidence="1 2">
    <name type="scientific">Soehngenia longivitae</name>
    <dbReference type="NCBI Taxonomy" id="2562294"/>
    <lineage>
        <taxon>Bacteria</taxon>
        <taxon>Bacillati</taxon>
        <taxon>Bacillota</taxon>
        <taxon>Tissierellia</taxon>
        <taxon>Tissierellales</taxon>
        <taxon>Tissierellaceae</taxon>
        <taxon>Soehngenia</taxon>
    </lineage>
</organism>
<dbReference type="Pfam" id="PF02566">
    <property type="entry name" value="OsmC"/>
    <property type="match status" value="1"/>
</dbReference>
<sequence>MLKEVEVVGNLIGNTAYKMNIDGHDIIIDTSVENGGNDLGPRPKALMLASLIGCTGIDVKMILDKMKVKIDDIQIKVRATATEEHPKVYTSFHVIYEFKGTDLDIRKIEKAVKLSQEKYCGVTAMLRMIGPVTHEIVIRNI</sequence>
<comment type="caution">
    <text evidence="1">The sequence shown here is derived from an EMBL/GenBank/DDBJ whole genome shotgun (WGS) entry which is preliminary data.</text>
</comment>
<protein>
    <submittedName>
        <fullName evidence="1">OsmC family peroxiredoxin</fullName>
    </submittedName>
</protein>
<proteinExistence type="predicted"/>
<dbReference type="InterPro" id="IPR036102">
    <property type="entry name" value="OsmC/Ohrsf"/>
</dbReference>
<evidence type="ECO:0000313" key="1">
    <source>
        <dbReference type="EMBL" id="TFZ41155.1"/>
    </source>
</evidence>
<keyword evidence="2" id="KW-1185">Reference proteome</keyword>
<dbReference type="InterPro" id="IPR003718">
    <property type="entry name" value="OsmC/Ohr_fam"/>
</dbReference>
<dbReference type="Gene3D" id="3.30.300.20">
    <property type="match status" value="1"/>
</dbReference>
<name>A0A4Z0D8D3_9FIRM</name>
<dbReference type="Proteomes" id="UP000298381">
    <property type="component" value="Unassembled WGS sequence"/>
</dbReference>
<dbReference type="InterPro" id="IPR015946">
    <property type="entry name" value="KH_dom-like_a/b"/>
</dbReference>
<dbReference type="PANTHER" id="PTHR34352">
    <property type="entry name" value="PROTEIN YHFA"/>
    <property type="match status" value="1"/>
</dbReference>
<dbReference type="SUPFAM" id="SSF82784">
    <property type="entry name" value="OsmC-like"/>
    <property type="match status" value="1"/>
</dbReference>
<dbReference type="AlphaFoldDB" id="A0A4Z0D8D3"/>
<gene>
    <name evidence="1" type="ORF">E4100_03390</name>
</gene>